<keyword evidence="3" id="KW-0238">DNA-binding</keyword>
<dbReference type="RefSeq" id="WP_079728566.1">
    <property type="nucleotide sequence ID" value="NZ_FUZP01000003.1"/>
</dbReference>
<dbReference type="InterPro" id="IPR051448">
    <property type="entry name" value="CdaR-like_regulators"/>
</dbReference>
<dbReference type="InterPro" id="IPR025736">
    <property type="entry name" value="PucR_C-HTH_dom"/>
</dbReference>
<dbReference type="Proteomes" id="UP000190857">
    <property type="component" value="Unassembled WGS sequence"/>
</dbReference>
<dbReference type="InterPro" id="IPR042070">
    <property type="entry name" value="PucR_C-HTH_sf"/>
</dbReference>
<evidence type="ECO:0000259" key="1">
    <source>
        <dbReference type="Pfam" id="PF13556"/>
    </source>
</evidence>
<sequence length="425" mass="45740">MHNSSDTEQLWPAVSGTPVEHAILACLGELDALAAEYLAEVRQLSGYPASAITDEEIVDTATASLELLLRLIGDLPVTQDLRIVSTETGRRRARQGIPIDSLLRAVRMDFRLIWRALRRHVPPESLVQFAEQVVPIWDAVEVHTTDIHAGYLAELAVMEREAEHERAFLLRRLFAAEENDPRLVGQVAEALRVDPRSRFLVAVSAADRHAELRRAAAAHGLDEQLHDIEGSSLILLECEPGQDAAPPWLLELPVGISPRADGLAGVSRMWRTARRLAAAVPENHEGAYSVRENWDAVAAASLGEFGRVLERSVLGPLDGCPPREAALLRETVAAVLREGTVSRAAQALYCHRNTVLNRLGRFKEVTGVDPLHPGDASIVRIALAVTAAAAGAGAGARSVSVVGVSDSAAGRERNGSRGAVSAAAR</sequence>
<gene>
    <name evidence="3" type="ORF">SAMN06309945_2531</name>
</gene>
<evidence type="ECO:0000313" key="4">
    <source>
        <dbReference type="Proteomes" id="UP000190857"/>
    </source>
</evidence>
<dbReference type="PANTHER" id="PTHR33744">
    <property type="entry name" value="CARBOHYDRATE DIACID REGULATOR"/>
    <property type="match status" value="1"/>
</dbReference>
<feature type="domain" description="PucR C-terminal helix-turn-helix" evidence="1">
    <location>
        <begin position="328"/>
        <end position="384"/>
    </location>
</feature>
<dbReference type="GO" id="GO:0003677">
    <property type="term" value="F:DNA binding"/>
    <property type="evidence" value="ECO:0007669"/>
    <property type="project" value="UniProtKB-KW"/>
</dbReference>
<feature type="domain" description="RsbT co-antagonist protein RsbRD N-terminal" evidence="2">
    <location>
        <begin position="31"/>
        <end position="166"/>
    </location>
</feature>
<proteinExistence type="predicted"/>
<evidence type="ECO:0000259" key="2">
    <source>
        <dbReference type="Pfam" id="PF14361"/>
    </source>
</evidence>
<dbReference type="PANTHER" id="PTHR33744:SF1">
    <property type="entry name" value="DNA-BINDING TRANSCRIPTIONAL ACTIVATOR ADER"/>
    <property type="match status" value="1"/>
</dbReference>
<evidence type="ECO:0000313" key="3">
    <source>
        <dbReference type="EMBL" id="SKC67597.1"/>
    </source>
</evidence>
<accession>A0A1T5KV72</accession>
<dbReference type="OrthoDB" id="3190266at2"/>
<dbReference type="Pfam" id="PF13556">
    <property type="entry name" value="HTH_30"/>
    <property type="match status" value="1"/>
</dbReference>
<organism evidence="3 4">
    <name type="scientific">Okibacterium fritillariae</name>
    <dbReference type="NCBI Taxonomy" id="123320"/>
    <lineage>
        <taxon>Bacteria</taxon>
        <taxon>Bacillati</taxon>
        <taxon>Actinomycetota</taxon>
        <taxon>Actinomycetes</taxon>
        <taxon>Micrococcales</taxon>
        <taxon>Microbacteriaceae</taxon>
        <taxon>Okibacterium</taxon>
    </lineage>
</organism>
<protein>
    <submittedName>
        <fullName evidence="3">DNA-binding transcriptional regulator, PucR family</fullName>
    </submittedName>
</protein>
<name>A0A1T5KV72_9MICO</name>
<keyword evidence="4" id="KW-1185">Reference proteome</keyword>
<dbReference type="AlphaFoldDB" id="A0A1T5KV72"/>
<dbReference type="InterPro" id="IPR025751">
    <property type="entry name" value="RsbRD_N_dom"/>
</dbReference>
<dbReference type="Gene3D" id="1.10.10.2840">
    <property type="entry name" value="PucR C-terminal helix-turn-helix domain"/>
    <property type="match status" value="1"/>
</dbReference>
<reference evidence="3 4" key="1">
    <citation type="submission" date="2017-02" db="EMBL/GenBank/DDBJ databases">
        <authorList>
            <person name="Peterson S.W."/>
        </authorList>
    </citation>
    <scope>NUCLEOTIDE SEQUENCE [LARGE SCALE GENOMIC DNA]</scope>
    <source>
        <strain evidence="3 4">VKM Ac-2059</strain>
    </source>
</reference>
<dbReference type="Pfam" id="PF14361">
    <property type="entry name" value="RsbRD_N"/>
    <property type="match status" value="1"/>
</dbReference>
<dbReference type="STRING" id="123320.SAMN06309945_2531"/>
<dbReference type="EMBL" id="FUZP01000003">
    <property type="protein sequence ID" value="SKC67597.1"/>
    <property type="molecule type" value="Genomic_DNA"/>
</dbReference>